<proteinExistence type="predicted"/>
<evidence type="ECO:0008006" key="3">
    <source>
        <dbReference type="Google" id="ProtNLM"/>
    </source>
</evidence>
<evidence type="ECO:0000313" key="1">
    <source>
        <dbReference type="EMBL" id="KAJ8310408.1"/>
    </source>
</evidence>
<evidence type="ECO:0000313" key="2">
    <source>
        <dbReference type="Proteomes" id="UP001217089"/>
    </source>
</evidence>
<accession>A0ABQ9F482</accession>
<sequence>MELQDLKRCLALLMEEGLKLSHLVTDRHSQLKAFMKRDRSDVIHWFGCWHIAKEWARSVSNHIYWCAASSNGDGDLVRDQLVSILNHVTNMHEGHGGKYA</sequence>
<dbReference type="EMBL" id="JARBDR010000640">
    <property type="protein sequence ID" value="KAJ8310408.1"/>
    <property type="molecule type" value="Genomic_DNA"/>
</dbReference>
<gene>
    <name evidence="1" type="ORF">KUTeg_012273</name>
</gene>
<dbReference type="PANTHER" id="PTHR31751">
    <property type="entry name" value="SI:CH211-108C17.2-RELATED-RELATED"/>
    <property type="match status" value="1"/>
</dbReference>
<reference evidence="1 2" key="1">
    <citation type="submission" date="2022-12" db="EMBL/GenBank/DDBJ databases">
        <title>Chromosome-level genome of Tegillarca granosa.</title>
        <authorList>
            <person name="Kim J."/>
        </authorList>
    </citation>
    <scope>NUCLEOTIDE SEQUENCE [LARGE SCALE GENOMIC DNA]</scope>
    <source>
        <strain evidence="1">Teg-2019</strain>
        <tissue evidence="1">Adductor muscle</tissue>
    </source>
</reference>
<dbReference type="PANTHER" id="PTHR31751:SF42">
    <property type="entry name" value="PROTEIN CBG10204"/>
    <property type="match status" value="1"/>
</dbReference>
<comment type="caution">
    <text evidence="1">The sequence shown here is derived from an EMBL/GenBank/DDBJ whole genome shotgun (WGS) entry which is preliminary data.</text>
</comment>
<protein>
    <recommendedName>
        <fullName evidence="3">Transposase</fullName>
    </recommendedName>
</protein>
<keyword evidence="2" id="KW-1185">Reference proteome</keyword>
<dbReference type="Proteomes" id="UP001217089">
    <property type="component" value="Unassembled WGS sequence"/>
</dbReference>
<name>A0ABQ9F482_TEGGR</name>
<organism evidence="1 2">
    <name type="scientific">Tegillarca granosa</name>
    <name type="common">Malaysian cockle</name>
    <name type="synonym">Anadara granosa</name>
    <dbReference type="NCBI Taxonomy" id="220873"/>
    <lineage>
        <taxon>Eukaryota</taxon>
        <taxon>Metazoa</taxon>
        <taxon>Spiralia</taxon>
        <taxon>Lophotrochozoa</taxon>
        <taxon>Mollusca</taxon>
        <taxon>Bivalvia</taxon>
        <taxon>Autobranchia</taxon>
        <taxon>Pteriomorphia</taxon>
        <taxon>Arcoida</taxon>
        <taxon>Arcoidea</taxon>
        <taxon>Arcidae</taxon>
        <taxon>Tegillarca</taxon>
    </lineage>
</organism>